<comment type="caution">
    <text evidence="1">The sequence shown here is derived from an EMBL/GenBank/DDBJ whole genome shotgun (WGS) entry which is preliminary data.</text>
</comment>
<evidence type="ECO:0000313" key="2">
    <source>
        <dbReference type="Proteomes" id="UP000034492"/>
    </source>
</evidence>
<dbReference type="Proteomes" id="UP000034492">
    <property type="component" value="Unassembled WGS sequence"/>
</dbReference>
<name>A0A0G0EPL9_9BACT</name>
<reference evidence="1 2" key="1">
    <citation type="journal article" date="2015" name="Nature">
        <title>rRNA introns, odd ribosomes, and small enigmatic genomes across a large radiation of phyla.</title>
        <authorList>
            <person name="Brown C.T."/>
            <person name="Hug L.A."/>
            <person name="Thomas B.C."/>
            <person name="Sharon I."/>
            <person name="Castelle C.J."/>
            <person name="Singh A."/>
            <person name="Wilkins M.J."/>
            <person name="Williams K.H."/>
            <person name="Banfield J.F."/>
        </authorList>
    </citation>
    <scope>NUCLEOTIDE SEQUENCE [LARGE SCALE GENOMIC DNA]</scope>
</reference>
<gene>
    <name evidence="1" type="ORF">US19_C0046G0005</name>
</gene>
<dbReference type="AlphaFoldDB" id="A0A0G0EPL9"/>
<proteinExistence type="predicted"/>
<dbReference type="Pfam" id="PF02585">
    <property type="entry name" value="PIG-L"/>
    <property type="match status" value="1"/>
</dbReference>
<dbReference type="InterPro" id="IPR003737">
    <property type="entry name" value="GlcNAc_PI_deacetylase-related"/>
</dbReference>
<dbReference type="SUPFAM" id="SSF102588">
    <property type="entry name" value="LmbE-like"/>
    <property type="match status" value="1"/>
</dbReference>
<dbReference type="EMBL" id="LBSA01000046">
    <property type="protein sequence ID" value="KKQ07437.1"/>
    <property type="molecule type" value="Genomic_DNA"/>
</dbReference>
<accession>A0A0G0EPL9</accession>
<dbReference type="Gene3D" id="3.40.50.10320">
    <property type="entry name" value="LmbE-like"/>
    <property type="match status" value="1"/>
</dbReference>
<dbReference type="GO" id="GO:0016811">
    <property type="term" value="F:hydrolase activity, acting on carbon-nitrogen (but not peptide) bonds, in linear amides"/>
    <property type="evidence" value="ECO:0007669"/>
    <property type="project" value="TreeGrafter"/>
</dbReference>
<sequence length="238" mass="27192">MDFNVRNKKILAVGAHADDIDFGCAGSFAKWVKEGAEIYYLILTDGSKGSEDLSIKNEQLITMRQQEQKKAAKILGAKYVFFLQEIDGELQNTLELRKEIVRIIRSVKPDIVISWDPTYFYSQQAGYINHPDHRVAGQATLEAVFPYSRNIRSFPELLDEGLELHKVSEVLLMNRQDADFFIDISDTMDDKIEALSCHKSQFENFDDVIKRVKERAAKMGQKAKCKYAEGFIRIVISS</sequence>
<dbReference type="PANTHER" id="PTHR12993">
    <property type="entry name" value="N-ACETYLGLUCOSAMINYL-PHOSPHATIDYLINOSITOL DE-N-ACETYLASE-RELATED"/>
    <property type="match status" value="1"/>
</dbReference>
<dbReference type="PANTHER" id="PTHR12993:SF28">
    <property type="entry name" value="LMBE FAMILY PROTEIN"/>
    <property type="match status" value="1"/>
</dbReference>
<evidence type="ECO:0008006" key="3">
    <source>
        <dbReference type="Google" id="ProtNLM"/>
    </source>
</evidence>
<organism evidence="1 2">
    <name type="scientific">Candidatus Daviesbacteria bacterium GW2011_GWB1_36_5</name>
    <dbReference type="NCBI Taxonomy" id="1618426"/>
    <lineage>
        <taxon>Bacteria</taxon>
        <taxon>Candidatus Daviesiibacteriota</taxon>
    </lineage>
</organism>
<protein>
    <recommendedName>
        <fullName evidence="3">LmbE family protein</fullName>
    </recommendedName>
</protein>
<dbReference type="InterPro" id="IPR024078">
    <property type="entry name" value="LmbE-like_dom_sf"/>
</dbReference>
<evidence type="ECO:0000313" key="1">
    <source>
        <dbReference type="EMBL" id="KKQ07437.1"/>
    </source>
</evidence>